<dbReference type="Pfam" id="PF00732">
    <property type="entry name" value="GMC_oxred_N"/>
    <property type="match status" value="1"/>
</dbReference>
<feature type="region of interest" description="Disordered" evidence="5">
    <location>
        <begin position="622"/>
        <end position="642"/>
    </location>
</feature>
<dbReference type="InterPro" id="IPR027056">
    <property type="entry name" value="Gluconate_2DH_su3"/>
</dbReference>
<gene>
    <name evidence="7" type="ORF">RM704_22880</name>
</gene>
<proteinExistence type="inferred from homology"/>
<keyword evidence="8" id="KW-1185">Reference proteome</keyword>
<dbReference type="RefSeq" id="WP_052146328.1">
    <property type="nucleotide sequence ID" value="NZ_JAVRFJ010000020.1"/>
</dbReference>
<dbReference type="EMBL" id="JAVRFJ010000020">
    <property type="protein sequence ID" value="MDT0570282.1"/>
    <property type="molecule type" value="Genomic_DNA"/>
</dbReference>
<keyword evidence="3" id="KW-0274">FAD</keyword>
<dbReference type="InterPro" id="IPR007867">
    <property type="entry name" value="GMC_OxRtase_C"/>
</dbReference>
<dbReference type="PROSITE" id="PS51379">
    <property type="entry name" value="4FE4S_FER_2"/>
    <property type="match status" value="1"/>
</dbReference>
<dbReference type="PANTHER" id="PTHR46056:SF12">
    <property type="entry name" value="LONG-CHAIN-ALCOHOL OXIDASE"/>
    <property type="match status" value="1"/>
</dbReference>
<sequence length="690" mass="73638">MIPSPHRALVADLLDVLLPADSQPGATEAGLLDWLDSLADRDHTAHWAQLFSPGLDALSAELEAGAVLDAELVAELEAARTRPRWPVSPAEFVATMAAVAAHGYYGRRDSGSWEGLGYDPAPKQPAHVPVRHVRPIESGPEALRRVWDVIVVGSGAGGGVAARVLSEAGARVLLLDRGRFLPYEEIGHDHLANHRFSVYGHTTGPGYNGNPRVVAAPGHPDRRVDQPYHRDWHNNAMTVGGGTRVYQGMAWRYHPDDFRMASRYGVPEGSSLADWPLTYDDLERHYTRAEQEFGVCGDGRAHRHQGFRSRAYPMPAQPPTREADVLRKGAGVLGLTVGPVPLLLNSRPRDGRAACVRCGECIGFGCPVDARAGTHNTVIPLALETGLCRLVTGQRVRRVLVDGSGRATGVVVLDMNTGACVEVRAGAVVLAAGAIETARLLLASATDGHPAGLGNQGDQVGRNLQGHNYVGAYGLFDEPVQDLQGPGVSIATLDHAHGLGGEVIGGGVLANEVVKMPVLFHDWAMASDVPRWGHEAKRWMRDSYLRTSHIMGPIQEIPDPEARVTLASGVLDSGGDAVARLSGAQHPESVRAATALRERALAWMHASDARQVWTRPVETGLSAGQHQAGTARMGSDPATSVTDSFGRVHGHPGLWVMDASLHVTNGGVNPVLTILALAYRCAEELALVGK</sequence>
<keyword evidence="2" id="KW-0285">Flavoprotein</keyword>
<comment type="similarity">
    <text evidence="1">Belongs to the GMC oxidoreductase family.</text>
</comment>
<dbReference type="Pfam" id="PF05199">
    <property type="entry name" value="GMC_oxred_C"/>
    <property type="match status" value="1"/>
</dbReference>
<evidence type="ECO:0000313" key="8">
    <source>
        <dbReference type="Proteomes" id="UP001180737"/>
    </source>
</evidence>
<protein>
    <submittedName>
        <fullName evidence="7">GMC oxidoreductase</fullName>
    </submittedName>
</protein>
<dbReference type="Pfam" id="PF13618">
    <property type="entry name" value="Gluconate_2-dh3"/>
    <property type="match status" value="1"/>
</dbReference>
<evidence type="ECO:0000313" key="7">
    <source>
        <dbReference type="EMBL" id="MDT0570282.1"/>
    </source>
</evidence>
<dbReference type="Proteomes" id="UP001180737">
    <property type="component" value="Unassembled WGS sequence"/>
</dbReference>
<evidence type="ECO:0000259" key="6">
    <source>
        <dbReference type="PROSITE" id="PS51379"/>
    </source>
</evidence>
<dbReference type="PRINTS" id="PR00411">
    <property type="entry name" value="PNDRDTASEI"/>
</dbReference>
<dbReference type="Gene3D" id="3.50.50.60">
    <property type="entry name" value="FAD/NAD(P)-binding domain"/>
    <property type="match status" value="2"/>
</dbReference>
<accession>A0ABU2Z115</accession>
<evidence type="ECO:0000256" key="5">
    <source>
        <dbReference type="SAM" id="MobiDB-lite"/>
    </source>
</evidence>
<evidence type="ECO:0000256" key="4">
    <source>
        <dbReference type="ARBA" id="ARBA00023002"/>
    </source>
</evidence>
<name>A0ABU2Z115_9ACTN</name>
<evidence type="ECO:0000256" key="3">
    <source>
        <dbReference type="ARBA" id="ARBA00022827"/>
    </source>
</evidence>
<dbReference type="SUPFAM" id="SSF51905">
    <property type="entry name" value="FAD/NAD(P)-binding domain"/>
    <property type="match status" value="1"/>
</dbReference>
<dbReference type="InterPro" id="IPR036188">
    <property type="entry name" value="FAD/NAD-bd_sf"/>
</dbReference>
<evidence type="ECO:0000256" key="2">
    <source>
        <dbReference type="ARBA" id="ARBA00022630"/>
    </source>
</evidence>
<dbReference type="InterPro" id="IPR017896">
    <property type="entry name" value="4Fe4S_Fe-S-bd"/>
</dbReference>
<evidence type="ECO:0000256" key="1">
    <source>
        <dbReference type="ARBA" id="ARBA00010790"/>
    </source>
</evidence>
<reference evidence="7" key="1">
    <citation type="submission" date="2024-05" db="EMBL/GenBank/DDBJ databases">
        <title>30 novel species of actinomycetes from the DSMZ collection.</title>
        <authorList>
            <person name="Nouioui I."/>
        </authorList>
    </citation>
    <scope>NUCLEOTIDE SEQUENCE</scope>
    <source>
        <strain evidence="7">DSM 3412</strain>
    </source>
</reference>
<dbReference type="InterPro" id="IPR000172">
    <property type="entry name" value="GMC_OxRdtase_N"/>
</dbReference>
<organism evidence="7 8">
    <name type="scientific">Streptomyces gottesmaniae</name>
    <dbReference type="NCBI Taxonomy" id="3075518"/>
    <lineage>
        <taxon>Bacteria</taxon>
        <taxon>Bacillati</taxon>
        <taxon>Actinomycetota</taxon>
        <taxon>Actinomycetes</taxon>
        <taxon>Kitasatosporales</taxon>
        <taxon>Streptomycetaceae</taxon>
        <taxon>Streptomyces</taxon>
    </lineage>
</organism>
<comment type="caution">
    <text evidence="7">The sequence shown here is derived from an EMBL/GenBank/DDBJ whole genome shotgun (WGS) entry which is preliminary data.</text>
</comment>
<feature type="domain" description="4Fe-4S ferredoxin-type" evidence="6">
    <location>
        <begin position="346"/>
        <end position="376"/>
    </location>
</feature>
<dbReference type="PANTHER" id="PTHR46056">
    <property type="entry name" value="LONG-CHAIN-ALCOHOL OXIDASE"/>
    <property type="match status" value="1"/>
</dbReference>
<keyword evidence="4" id="KW-0560">Oxidoreductase</keyword>